<dbReference type="SUPFAM" id="SSF51621">
    <property type="entry name" value="Phosphoenolpyruvate/pyruvate domain"/>
    <property type="match status" value="1"/>
</dbReference>
<gene>
    <name evidence="5" type="primary">rhmA</name>
    <name evidence="5" type="ORF">I41_55440</name>
</gene>
<sequence length="271" mass="29319">MSESLLAALRAGRRVYGTMVASSSPLWPALLKRTGLDFVFIDTEHVALDRETVSWMCRAYAALELTPIVRIPTLCPVEAGKMLDAGAQGIIAPYVETAEQVRTLVGAVKYGPLKGERRAAILAGREPMEPALAEYVDARNAANLCIVNIESVPAMANLDEILRVPGLDVVLVGPHDLSCSLGIPEEYGHPRFESAVREIIVKSRAAGVAAGLHMVYGDVAQEATWAREGANFILHSGDAFLVERHLRRELAQLRRELGDAAGNVDNRTTAI</sequence>
<name>A0A517U6P8_9BACT</name>
<comment type="similarity">
    <text evidence="1">Belongs to the HpcH/HpaI aldolase family.</text>
</comment>
<dbReference type="OrthoDB" id="86160at2"/>
<dbReference type="AlphaFoldDB" id="A0A517U6P8"/>
<keyword evidence="2" id="KW-0479">Metal-binding</keyword>
<keyword evidence="3 5" id="KW-0456">Lyase</keyword>
<evidence type="ECO:0000313" key="6">
    <source>
        <dbReference type="Proteomes" id="UP000317909"/>
    </source>
</evidence>
<dbReference type="Proteomes" id="UP000317909">
    <property type="component" value="Chromosome"/>
</dbReference>
<dbReference type="RefSeq" id="WP_145436151.1">
    <property type="nucleotide sequence ID" value="NZ_CP036339.1"/>
</dbReference>
<dbReference type="InterPro" id="IPR040442">
    <property type="entry name" value="Pyrv_kinase-like_dom_sf"/>
</dbReference>
<keyword evidence="6" id="KW-1185">Reference proteome</keyword>
<dbReference type="InterPro" id="IPR005000">
    <property type="entry name" value="Aldolase/citrate-lyase_domain"/>
</dbReference>
<protein>
    <submittedName>
        <fullName evidence="5">2-keto-3-deoxy-L-rhamnonate aldolase</fullName>
        <ecNumber evidence="5">4.1.2.53</ecNumber>
    </submittedName>
</protein>
<evidence type="ECO:0000313" key="5">
    <source>
        <dbReference type="EMBL" id="QDT76294.1"/>
    </source>
</evidence>
<dbReference type="KEGG" id="llh:I41_55440"/>
<evidence type="ECO:0000256" key="2">
    <source>
        <dbReference type="ARBA" id="ARBA00022723"/>
    </source>
</evidence>
<dbReference type="PANTHER" id="PTHR30502">
    <property type="entry name" value="2-KETO-3-DEOXY-L-RHAMNONATE ALDOLASE"/>
    <property type="match status" value="1"/>
</dbReference>
<dbReference type="InterPro" id="IPR050251">
    <property type="entry name" value="HpcH-HpaI_aldolase"/>
</dbReference>
<feature type="domain" description="HpcH/HpaI aldolase/citrate lyase" evidence="4">
    <location>
        <begin position="20"/>
        <end position="234"/>
    </location>
</feature>
<dbReference type="GO" id="GO:0046872">
    <property type="term" value="F:metal ion binding"/>
    <property type="evidence" value="ECO:0007669"/>
    <property type="project" value="UniProtKB-KW"/>
</dbReference>
<dbReference type="InterPro" id="IPR015813">
    <property type="entry name" value="Pyrv/PenolPyrv_kinase-like_dom"/>
</dbReference>
<evidence type="ECO:0000256" key="3">
    <source>
        <dbReference type="ARBA" id="ARBA00023239"/>
    </source>
</evidence>
<dbReference type="EMBL" id="CP036339">
    <property type="protein sequence ID" value="QDT76294.1"/>
    <property type="molecule type" value="Genomic_DNA"/>
</dbReference>
<reference evidence="5 6" key="1">
    <citation type="submission" date="2019-02" db="EMBL/GenBank/DDBJ databases">
        <title>Deep-cultivation of Planctomycetes and their phenomic and genomic characterization uncovers novel biology.</title>
        <authorList>
            <person name="Wiegand S."/>
            <person name="Jogler M."/>
            <person name="Boedeker C."/>
            <person name="Pinto D."/>
            <person name="Vollmers J."/>
            <person name="Rivas-Marin E."/>
            <person name="Kohn T."/>
            <person name="Peeters S.H."/>
            <person name="Heuer A."/>
            <person name="Rast P."/>
            <person name="Oberbeckmann S."/>
            <person name="Bunk B."/>
            <person name="Jeske O."/>
            <person name="Meyerdierks A."/>
            <person name="Storesund J.E."/>
            <person name="Kallscheuer N."/>
            <person name="Luecker S."/>
            <person name="Lage O.M."/>
            <person name="Pohl T."/>
            <person name="Merkel B.J."/>
            <person name="Hornburger P."/>
            <person name="Mueller R.-W."/>
            <person name="Bruemmer F."/>
            <person name="Labrenz M."/>
            <person name="Spormann A.M."/>
            <person name="Op den Camp H."/>
            <person name="Overmann J."/>
            <person name="Amann R."/>
            <person name="Jetten M.S.M."/>
            <person name="Mascher T."/>
            <person name="Medema M.H."/>
            <person name="Devos D.P."/>
            <person name="Kaster A.-K."/>
            <person name="Ovreas L."/>
            <person name="Rohde M."/>
            <person name="Galperin M.Y."/>
            <person name="Jogler C."/>
        </authorList>
    </citation>
    <scope>NUCLEOTIDE SEQUENCE [LARGE SCALE GENOMIC DNA]</scope>
    <source>
        <strain evidence="5 6">I41</strain>
    </source>
</reference>
<dbReference type="GO" id="GO:0106099">
    <property type="term" value="F:2-keto-3-deoxy-L-rhamnonate aldolase activity"/>
    <property type="evidence" value="ECO:0007669"/>
    <property type="project" value="UniProtKB-EC"/>
</dbReference>
<dbReference type="PANTHER" id="PTHR30502:SF0">
    <property type="entry name" value="PHOSPHOENOLPYRUVATE CARBOXYLASE FAMILY PROTEIN"/>
    <property type="match status" value="1"/>
</dbReference>
<evidence type="ECO:0000256" key="1">
    <source>
        <dbReference type="ARBA" id="ARBA00005568"/>
    </source>
</evidence>
<dbReference type="EC" id="4.1.2.53" evidence="5"/>
<organism evidence="5 6">
    <name type="scientific">Lacipirellula limnantheis</name>
    <dbReference type="NCBI Taxonomy" id="2528024"/>
    <lineage>
        <taxon>Bacteria</taxon>
        <taxon>Pseudomonadati</taxon>
        <taxon>Planctomycetota</taxon>
        <taxon>Planctomycetia</taxon>
        <taxon>Pirellulales</taxon>
        <taxon>Lacipirellulaceae</taxon>
        <taxon>Lacipirellula</taxon>
    </lineage>
</organism>
<dbReference type="Gene3D" id="3.20.20.60">
    <property type="entry name" value="Phosphoenolpyruvate-binding domains"/>
    <property type="match status" value="1"/>
</dbReference>
<dbReference type="GO" id="GO:0005737">
    <property type="term" value="C:cytoplasm"/>
    <property type="evidence" value="ECO:0007669"/>
    <property type="project" value="TreeGrafter"/>
</dbReference>
<evidence type="ECO:0000259" key="4">
    <source>
        <dbReference type="Pfam" id="PF03328"/>
    </source>
</evidence>
<accession>A0A517U6P8</accession>
<proteinExistence type="inferred from homology"/>
<dbReference type="Pfam" id="PF03328">
    <property type="entry name" value="HpcH_HpaI"/>
    <property type="match status" value="1"/>
</dbReference>